<dbReference type="InterPro" id="IPR003343">
    <property type="entry name" value="Big_2"/>
</dbReference>
<feature type="domain" description="BIG2" evidence="2">
    <location>
        <begin position="105"/>
        <end position="185"/>
    </location>
</feature>
<name>A0A6D0XTX2_ECOLX</name>
<dbReference type="EMBL" id="JAAECA010000187">
    <property type="protein sequence ID" value="NDL81339.1"/>
    <property type="molecule type" value="Genomic_DNA"/>
</dbReference>
<accession>A0A6D0XTX2</accession>
<dbReference type="SMART" id="SM00635">
    <property type="entry name" value="BID_2"/>
    <property type="match status" value="1"/>
</dbReference>
<dbReference type="AlphaFoldDB" id="A0A6D0XTX2"/>
<evidence type="ECO:0000259" key="2">
    <source>
        <dbReference type="SMART" id="SM00635"/>
    </source>
</evidence>
<dbReference type="Gene3D" id="4.10.410.40">
    <property type="match status" value="1"/>
</dbReference>
<dbReference type="Gene3D" id="2.60.40.1080">
    <property type="match status" value="1"/>
</dbReference>
<protein>
    <submittedName>
        <fullName evidence="3">Ig domain-containing protein</fullName>
    </submittedName>
</protein>
<dbReference type="SUPFAM" id="SSF49373">
    <property type="entry name" value="Invasin/intimin cell-adhesion fragments"/>
    <property type="match status" value="1"/>
</dbReference>
<dbReference type="Pfam" id="PF16461">
    <property type="entry name" value="Phage_TTP_12"/>
    <property type="match status" value="1"/>
</dbReference>
<dbReference type="Pfam" id="PF02368">
    <property type="entry name" value="Big_2"/>
    <property type="match status" value="1"/>
</dbReference>
<reference evidence="3" key="1">
    <citation type="submission" date="2020-01" db="EMBL/GenBank/DDBJ databases">
        <title>Draft Genome Sequences of Shiga Toxin-Producing Escherichia coli from Food and Clinical samples.</title>
        <authorList>
            <person name="Alotaibi K."/>
            <person name="Han J."/>
            <person name="Kim M."/>
            <person name="Khan A."/>
        </authorList>
    </citation>
    <scope>NUCLEOTIDE SEQUENCE</scope>
    <source>
        <strain evidence="3">EC872416</strain>
    </source>
</reference>
<organism evidence="3">
    <name type="scientific">Escherichia coli</name>
    <dbReference type="NCBI Taxonomy" id="562"/>
    <lineage>
        <taxon>Bacteria</taxon>
        <taxon>Pseudomonadati</taxon>
        <taxon>Pseudomonadota</taxon>
        <taxon>Gammaproteobacteria</taxon>
        <taxon>Enterobacterales</taxon>
        <taxon>Enterobacteriaceae</taxon>
        <taxon>Escherichia</taxon>
    </lineage>
</organism>
<feature type="compositionally biased region" description="Polar residues" evidence="1">
    <location>
        <begin position="14"/>
        <end position="23"/>
    </location>
</feature>
<sequence>MTFHPSLTEADWTATGQGQKSAGDTSFTLAWKPGEDGQKGLIGWFESGDVRAYKIRFPNGTVDVFRGWISSIGKAVTAKEVITRTVKVTNVGKPSVAEERSEITPVTAIKVTPTSGTVEKGKTTTLTVSFEPESATDKTFRAVSADPSTGTIAVKDMAITVTGVKAGKVSIPVISGNGQFATVAEVTVTEAGAAG</sequence>
<gene>
    <name evidence="3" type="ORF">GXK51_22335</name>
</gene>
<evidence type="ECO:0000256" key="1">
    <source>
        <dbReference type="SAM" id="MobiDB-lite"/>
    </source>
</evidence>
<feature type="region of interest" description="Disordered" evidence="1">
    <location>
        <begin position="1"/>
        <end position="23"/>
    </location>
</feature>
<dbReference type="InterPro" id="IPR008964">
    <property type="entry name" value="Invasin/intimin_cell_adhesion"/>
</dbReference>
<dbReference type="InterPro" id="IPR032494">
    <property type="entry name" value="Phage_TTP_N"/>
</dbReference>
<evidence type="ECO:0000313" key="3">
    <source>
        <dbReference type="EMBL" id="NDL81339.1"/>
    </source>
</evidence>
<comment type="caution">
    <text evidence="3">The sequence shown here is derived from an EMBL/GenBank/DDBJ whole genome shotgun (WGS) entry which is preliminary data.</text>
</comment>
<proteinExistence type="predicted"/>